<dbReference type="GO" id="GO:0046872">
    <property type="term" value="F:metal ion binding"/>
    <property type="evidence" value="ECO:0007669"/>
    <property type="project" value="UniProtKB-KW"/>
</dbReference>
<keyword evidence="5" id="KW-0808">Transferase</keyword>
<proteinExistence type="predicted"/>
<keyword evidence="1" id="KW-0862">Zinc</keyword>
<keyword evidence="1" id="KW-0479">Metal-binding</keyword>
<feature type="binding site" evidence="1">
    <location>
        <position position="38"/>
    </location>
    <ligand>
        <name>Zn(2+)</name>
        <dbReference type="ChEBI" id="CHEBI:29105"/>
    </ligand>
</feature>
<dbReference type="HOGENOM" id="CLU_050931_0_0_6"/>
<keyword evidence="2" id="KW-0949">S-adenosyl-L-methionine</keyword>
<dbReference type="STRING" id="498211.CJA_1391"/>
<dbReference type="Gene3D" id="3.40.50.150">
    <property type="entry name" value="Vaccinia Virus protein VP39"/>
    <property type="match status" value="1"/>
</dbReference>
<dbReference type="GO" id="GO:0032259">
    <property type="term" value="P:methylation"/>
    <property type="evidence" value="ECO:0007669"/>
    <property type="project" value="UniProtKB-KW"/>
</dbReference>
<dbReference type="InterPro" id="IPR029063">
    <property type="entry name" value="SAM-dependent_MTases_sf"/>
</dbReference>
<dbReference type="SUPFAM" id="SSF53335">
    <property type="entry name" value="S-adenosyl-L-methionine-dependent methyltransferases"/>
    <property type="match status" value="1"/>
</dbReference>
<dbReference type="GO" id="GO:0008168">
    <property type="term" value="F:methyltransferase activity"/>
    <property type="evidence" value="ECO:0007669"/>
    <property type="project" value="UniProtKB-KW"/>
</dbReference>
<feature type="binding site" evidence="2">
    <location>
        <begin position="110"/>
        <end position="111"/>
    </location>
    <ligand>
        <name>S-adenosyl-L-methionine</name>
        <dbReference type="ChEBI" id="CHEBI:59789"/>
    </ligand>
</feature>
<feature type="binding site" evidence="2">
    <location>
        <position position="201"/>
    </location>
    <ligand>
        <name>S-adenosyl-L-methionine</name>
        <dbReference type="ChEBI" id="CHEBI:59789"/>
    </ligand>
</feature>
<dbReference type="InterPro" id="IPR041698">
    <property type="entry name" value="Methyltransf_25"/>
</dbReference>
<dbReference type="InterPro" id="IPR052939">
    <property type="entry name" value="23S_rRNA_MeTrnsfrase_RlmA"/>
</dbReference>
<dbReference type="Pfam" id="PF13649">
    <property type="entry name" value="Methyltransf_25"/>
    <property type="match status" value="1"/>
</dbReference>
<name>B3PD26_CELJU</name>
<sequence>MTCLMVYPSFVSPSIFRCPICSLPLTEATTQAVCANQHQFDRAREGYLNLLPVQHKHSKEPGDAKVQLQARRHFLQAGYFDGMLSHLFSRIHELLSDSDGGRLLDIGCGEGHFSLAMAKEFPACAIYGVDIAKSGVRMAARAAQVAGQAIRYAVASSYALPFEDASIDLVTRIYAPSKDEELRRVLNANGCLIVVVPGVNHLIGLRRRVYADIRDHKPPPTPSGFEYLGHSDYQAGLTVPAGSDTAALLAMTPFSWRMGSILRQQLERDGLEDRLHFELYSYRVCS</sequence>
<feature type="domain" description="Methyltransferase" evidence="3">
    <location>
        <begin position="104"/>
        <end position="187"/>
    </location>
</feature>
<dbReference type="Proteomes" id="UP000001036">
    <property type="component" value="Chromosome"/>
</dbReference>
<evidence type="ECO:0000259" key="3">
    <source>
        <dbReference type="Pfam" id="PF13649"/>
    </source>
</evidence>
<evidence type="ECO:0000259" key="4">
    <source>
        <dbReference type="Pfam" id="PF21302"/>
    </source>
</evidence>
<feature type="domain" description="23S rRNA (guanine(745)-N(1))-methyltransferase N-terminal" evidence="4">
    <location>
        <begin position="16"/>
        <end position="59"/>
    </location>
</feature>
<keyword evidence="5" id="KW-0489">Methyltransferase</keyword>
<evidence type="ECO:0000256" key="2">
    <source>
        <dbReference type="PIRSR" id="PIRSR018249-2"/>
    </source>
</evidence>
<dbReference type="PANTHER" id="PTHR43460">
    <property type="entry name" value="METHYLTRANSFERASE"/>
    <property type="match status" value="1"/>
</dbReference>
<reference evidence="5 6" key="1">
    <citation type="journal article" date="2008" name="J. Bacteriol.">
        <title>Insights into plant cell wall degradation from the genome sequence of the soil bacterium Cellvibrio japonicus.</title>
        <authorList>
            <person name="Deboy R.T."/>
            <person name="Mongodin E.F."/>
            <person name="Fouts D.E."/>
            <person name="Tailford L.E."/>
            <person name="Khouri H."/>
            <person name="Emerson J.B."/>
            <person name="Mohamoud Y."/>
            <person name="Watkins K."/>
            <person name="Henrissat B."/>
            <person name="Gilbert H.J."/>
            <person name="Nelson K.E."/>
        </authorList>
    </citation>
    <scope>NUCLEOTIDE SEQUENCE [LARGE SCALE GENOMIC DNA]</scope>
    <source>
        <strain evidence="5 6">Ueda107</strain>
    </source>
</reference>
<dbReference type="eggNOG" id="COG2226">
    <property type="taxonomic scope" value="Bacteria"/>
</dbReference>
<dbReference type="InterPro" id="IPR048647">
    <property type="entry name" value="RlmA_N"/>
</dbReference>
<dbReference type="PIRSF" id="PIRSF018249">
    <property type="entry name" value="MyrA_prd"/>
    <property type="match status" value="1"/>
</dbReference>
<dbReference type="InterPro" id="IPR016718">
    <property type="entry name" value="rRNA_m1G-MeTrfase_A_prd"/>
</dbReference>
<dbReference type="CDD" id="cd02440">
    <property type="entry name" value="AdoMet_MTases"/>
    <property type="match status" value="1"/>
</dbReference>
<organism evidence="5 6">
    <name type="scientific">Cellvibrio japonicus (strain Ueda107)</name>
    <name type="common">Pseudomonas fluorescens subsp. cellulosa</name>
    <dbReference type="NCBI Taxonomy" id="498211"/>
    <lineage>
        <taxon>Bacteria</taxon>
        <taxon>Pseudomonadati</taxon>
        <taxon>Pseudomonadota</taxon>
        <taxon>Gammaproteobacteria</taxon>
        <taxon>Cellvibrionales</taxon>
        <taxon>Cellvibrionaceae</taxon>
        <taxon>Cellvibrio</taxon>
    </lineage>
</organism>
<feature type="binding site" evidence="1">
    <location>
        <position position="21"/>
    </location>
    <ligand>
        <name>Zn(2+)</name>
        <dbReference type="ChEBI" id="CHEBI:29105"/>
    </ligand>
</feature>
<feature type="binding site" evidence="1">
    <location>
        <position position="34"/>
    </location>
    <ligand>
        <name>Zn(2+)</name>
        <dbReference type="ChEBI" id="CHEBI:29105"/>
    </ligand>
</feature>
<dbReference type="EMBL" id="CP000934">
    <property type="protein sequence ID" value="ACE82927.1"/>
    <property type="molecule type" value="Genomic_DNA"/>
</dbReference>
<feature type="binding site" evidence="1">
    <location>
        <position position="18"/>
    </location>
    <ligand>
        <name>Zn(2+)</name>
        <dbReference type="ChEBI" id="CHEBI:29105"/>
    </ligand>
</feature>
<accession>B3PD26</accession>
<gene>
    <name evidence="5" type="primary">rrmA</name>
    <name evidence="5" type="ordered locus">CJA_1391</name>
</gene>
<evidence type="ECO:0000256" key="1">
    <source>
        <dbReference type="PIRSR" id="PIRSR018249-1"/>
    </source>
</evidence>
<protein>
    <submittedName>
        <fullName evidence="5">rRNA guanine-N1-methyltransferase</fullName>
    </submittedName>
</protein>
<evidence type="ECO:0000313" key="6">
    <source>
        <dbReference type="Proteomes" id="UP000001036"/>
    </source>
</evidence>
<dbReference type="KEGG" id="cja:CJA_1391"/>
<dbReference type="PANTHER" id="PTHR43460:SF1">
    <property type="entry name" value="METHYLTRANSFERASE TYPE 11 DOMAIN-CONTAINING PROTEIN"/>
    <property type="match status" value="1"/>
</dbReference>
<feature type="binding site" evidence="2">
    <location>
        <position position="80"/>
    </location>
    <ligand>
        <name>S-adenosyl-L-methionine</name>
        <dbReference type="ChEBI" id="CHEBI:59789"/>
    </ligand>
</feature>
<keyword evidence="6" id="KW-1185">Reference proteome</keyword>
<dbReference type="Pfam" id="PF21302">
    <property type="entry name" value="Zn_ribbon_RlmA"/>
    <property type="match status" value="1"/>
</dbReference>
<dbReference type="AlphaFoldDB" id="B3PD26"/>
<evidence type="ECO:0000313" key="5">
    <source>
        <dbReference type="EMBL" id="ACE82927.1"/>
    </source>
</evidence>